<sequence length="231" mass="26095">MNDVKDSVQREIVVNASLEKVWDTLTKPEHLNKWYTKDAQIDFRVGGRGYMNHGWGAETEGVYTEIDAMHYFVLQGEDGDFTTITTLEEVEEGIKVSIVYQASYIGKMQAAAKENMLFGTGQFLENLKSVYETGKDNRVNLWRTWIGIAHTTYNGEGTRVLQVKEGSTAAKAGILSNDVITELDGEKIDGYESFERSLNEKSIGNTVTIEVQRNQQKQQLNCVVEQYPVSY</sequence>
<dbReference type="EMBL" id="JBDIML010000003">
    <property type="protein sequence ID" value="MEN2767845.1"/>
    <property type="molecule type" value="Genomic_DNA"/>
</dbReference>
<evidence type="ECO:0000313" key="3">
    <source>
        <dbReference type="EMBL" id="MEN2767845.1"/>
    </source>
</evidence>
<dbReference type="SUPFAM" id="SSF50156">
    <property type="entry name" value="PDZ domain-like"/>
    <property type="match status" value="1"/>
</dbReference>
<gene>
    <name evidence="3" type="ORF">ABC228_11645</name>
</gene>
<protein>
    <submittedName>
        <fullName evidence="3">SRPBCC domain-containing protein</fullName>
    </submittedName>
</protein>
<dbReference type="Pfam" id="PF08327">
    <property type="entry name" value="AHSA1"/>
    <property type="match status" value="1"/>
</dbReference>
<accession>A0ABU9XIN0</accession>
<reference evidence="3 4" key="1">
    <citation type="submission" date="2024-05" db="EMBL/GenBank/DDBJ databases">
        <authorList>
            <person name="Haq I."/>
            <person name="Ullah Z."/>
            <person name="Ahmad R."/>
            <person name="Li M."/>
            <person name="Tong Y."/>
        </authorList>
    </citation>
    <scope>NUCLEOTIDE SEQUENCE [LARGE SCALE GENOMIC DNA]</scope>
    <source>
        <strain evidence="3 4">16A2E</strain>
    </source>
</reference>
<organism evidence="3 4">
    <name type="scientific">Ornithinibacillus xuwenensis</name>
    <dbReference type="NCBI Taxonomy" id="3144668"/>
    <lineage>
        <taxon>Bacteria</taxon>
        <taxon>Bacillati</taxon>
        <taxon>Bacillota</taxon>
        <taxon>Bacilli</taxon>
        <taxon>Bacillales</taxon>
        <taxon>Bacillaceae</taxon>
        <taxon>Ornithinibacillus</taxon>
    </lineage>
</organism>
<dbReference type="InterPro" id="IPR001478">
    <property type="entry name" value="PDZ"/>
</dbReference>
<dbReference type="Gene3D" id="3.30.530.20">
    <property type="match status" value="1"/>
</dbReference>
<dbReference type="RefSeq" id="WP_345825311.1">
    <property type="nucleotide sequence ID" value="NZ_JBDIML010000003.1"/>
</dbReference>
<evidence type="ECO:0000259" key="2">
    <source>
        <dbReference type="PROSITE" id="PS50106"/>
    </source>
</evidence>
<dbReference type="Proteomes" id="UP001444625">
    <property type="component" value="Unassembled WGS sequence"/>
</dbReference>
<dbReference type="InterPro" id="IPR013538">
    <property type="entry name" value="ASHA1/2-like_C"/>
</dbReference>
<comment type="caution">
    <text evidence="3">The sequence shown here is derived from an EMBL/GenBank/DDBJ whole genome shotgun (WGS) entry which is preliminary data.</text>
</comment>
<dbReference type="SUPFAM" id="SSF55961">
    <property type="entry name" value="Bet v1-like"/>
    <property type="match status" value="1"/>
</dbReference>
<name>A0ABU9XIN0_9BACI</name>
<proteinExistence type="inferred from homology"/>
<dbReference type="InterPro" id="IPR036034">
    <property type="entry name" value="PDZ_sf"/>
</dbReference>
<dbReference type="Gene3D" id="2.30.42.10">
    <property type="match status" value="1"/>
</dbReference>
<keyword evidence="4" id="KW-1185">Reference proteome</keyword>
<comment type="similarity">
    <text evidence="1">Belongs to the AHA1 family.</text>
</comment>
<dbReference type="Pfam" id="PF13180">
    <property type="entry name" value="PDZ_2"/>
    <property type="match status" value="1"/>
</dbReference>
<dbReference type="InterPro" id="IPR023393">
    <property type="entry name" value="START-like_dom_sf"/>
</dbReference>
<feature type="domain" description="PDZ" evidence="2">
    <location>
        <begin position="146"/>
        <end position="215"/>
    </location>
</feature>
<dbReference type="CDD" id="cd07814">
    <property type="entry name" value="SRPBCC_CalC_Aha1-like"/>
    <property type="match status" value="1"/>
</dbReference>
<evidence type="ECO:0000313" key="4">
    <source>
        <dbReference type="Proteomes" id="UP001444625"/>
    </source>
</evidence>
<dbReference type="PROSITE" id="PS50106">
    <property type="entry name" value="PDZ"/>
    <property type="match status" value="1"/>
</dbReference>
<dbReference type="SMART" id="SM00228">
    <property type="entry name" value="PDZ"/>
    <property type="match status" value="1"/>
</dbReference>
<evidence type="ECO:0000256" key="1">
    <source>
        <dbReference type="ARBA" id="ARBA00006817"/>
    </source>
</evidence>